<organism evidence="7 8">
    <name type="scientific">Acinetobacter bouvetii</name>
    <dbReference type="NCBI Taxonomy" id="202951"/>
    <lineage>
        <taxon>Bacteria</taxon>
        <taxon>Pseudomonadati</taxon>
        <taxon>Pseudomonadota</taxon>
        <taxon>Gammaproteobacteria</taxon>
        <taxon>Moraxellales</taxon>
        <taxon>Moraxellaceae</taxon>
        <taxon>Acinetobacter</taxon>
    </lineage>
</organism>
<dbReference type="Pfam" id="PF03466">
    <property type="entry name" value="LysR_substrate"/>
    <property type="match status" value="1"/>
</dbReference>
<dbReference type="PRINTS" id="PR00039">
    <property type="entry name" value="HTHLYSR"/>
</dbReference>
<dbReference type="Pfam" id="PF00126">
    <property type="entry name" value="HTH_1"/>
    <property type="match status" value="1"/>
</dbReference>
<feature type="domain" description="HTH lysR-type" evidence="6">
    <location>
        <begin position="8"/>
        <end position="65"/>
    </location>
</feature>
<dbReference type="GO" id="GO:0003700">
    <property type="term" value="F:DNA-binding transcription factor activity"/>
    <property type="evidence" value="ECO:0007669"/>
    <property type="project" value="InterPro"/>
</dbReference>
<dbReference type="InterPro" id="IPR005119">
    <property type="entry name" value="LysR_subst-bd"/>
</dbReference>
<name>A0A811GF87_9GAMM</name>
<dbReference type="PANTHER" id="PTHR30293:SF0">
    <property type="entry name" value="NITROGEN ASSIMILATION REGULATORY PROTEIN NAC"/>
    <property type="match status" value="1"/>
</dbReference>
<sequence length="317" mass="35384">MLKEYGNMDIKQLRSFVTISETKNITKAAALLNIVQPAVSRQIHLLEEELGIELFERGRHGMHLTHEGKVLEGYARRALKEIEAAKIELTSSDGTLKGTINIGILASLSELLSVSLMRVIKKKYPEVNIKITVGYSGHLKEWLESGDIDVALIYGSVSSKFLDVQPIVREQLWLIGPHDSDLSHHQPLSLEEVSVHPLILPYAPHRLRTLIEQGFNQESCTLTIGAEINDLAVQKQLVKEGFGYTILPLVAMKNDLQQNSVKVAPINHPFFTRDIALALPNTRHISKLVHTIAQDIIYCSKVAVEVKAWLGGEWIGK</sequence>
<evidence type="ECO:0000313" key="7">
    <source>
        <dbReference type="EMBL" id="CAB1221785.1"/>
    </source>
</evidence>
<dbReference type="Gene3D" id="3.40.190.290">
    <property type="match status" value="1"/>
</dbReference>
<dbReference type="InterPro" id="IPR036390">
    <property type="entry name" value="WH_DNA-bd_sf"/>
</dbReference>
<dbReference type="InterPro" id="IPR036388">
    <property type="entry name" value="WH-like_DNA-bd_sf"/>
</dbReference>
<gene>
    <name evidence="7" type="primary">gltC_4</name>
    <name evidence="7" type="ORF">SFB21_2999</name>
</gene>
<comment type="similarity">
    <text evidence="1">Belongs to the LysR transcriptional regulatory family.</text>
</comment>
<reference evidence="7 8" key="1">
    <citation type="submission" date="2020-02" db="EMBL/GenBank/DDBJ databases">
        <authorList>
            <person name="Chaudhuri R."/>
        </authorList>
    </citation>
    <scope>NUCLEOTIDE SEQUENCE [LARGE SCALE GENOMIC DNA]</scope>
    <source>
        <strain evidence="7">SFB21</strain>
    </source>
</reference>
<dbReference type="Proteomes" id="UP000489961">
    <property type="component" value="Unassembled WGS sequence"/>
</dbReference>
<evidence type="ECO:0000256" key="3">
    <source>
        <dbReference type="ARBA" id="ARBA00023125"/>
    </source>
</evidence>
<evidence type="ECO:0000256" key="2">
    <source>
        <dbReference type="ARBA" id="ARBA00023015"/>
    </source>
</evidence>
<dbReference type="GO" id="GO:2000142">
    <property type="term" value="P:regulation of DNA-templated transcription initiation"/>
    <property type="evidence" value="ECO:0007669"/>
    <property type="project" value="TreeGrafter"/>
</dbReference>
<keyword evidence="4" id="KW-0010">Activator</keyword>
<protein>
    <submittedName>
        <fullName evidence="7">HTH-type transcriptional regulator GltC</fullName>
    </submittedName>
</protein>
<proteinExistence type="inferred from homology"/>
<accession>A0A811GF87</accession>
<dbReference type="AlphaFoldDB" id="A0A811GF87"/>
<keyword evidence="3" id="KW-0238">DNA-binding</keyword>
<dbReference type="GO" id="GO:0003677">
    <property type="term" value="F:DNA binding"/>
    <property type="evidence" value="ECO:0007669"/>
    <property type="project" value="UniProtKB-KW"/>
</dbReference>
<evidence type="ECO:0000313" key="8">
    <source>
        <dbReference type="Proteomes" id="UP000489961"/>
    </source>
</evidence>
<evidence type="ECO:0000256" key="4">
    <source>
        <dbReference type="ARBA" id="ARBA00023159"/>
    </source>
</evidence>
<evidence type="ECO:0000256" key="5">
    <source>
        <dbReference type="ARBA" id="ARBA00023163"/>
    </source>
</evidence>
<dbReference type="EMBL" id="CADDTS010000048">
    <property type="protein sequence ID" value="CAB1221785.1"/>
    <property type="molecule type" value="Genomic_DNA"/>
</dbReference>
<evidence type="ECO:0000256" key="1">
    <source>
        <dbReference type="ARBA" id="ARBA00009437"/>
    </source>
</evidence>
<evidence type="ECO:0000259" key="6">
    <source>
        <dbReference type="PROSITE" id="PS50931"/>
    </source>
</evidence>
<dbReference type="InterPro" id="IPR000847">
    <property type="entry name" value="LysR_HTH_N"/>
</dbReference>
<dbReference type="PANTHER" id="PTHR30293">
    <property type="entry name" value="TRANSCRIPTIONAL REGULATORY PROTEIN NAC-RELATED"/>
    <property type="match status" value="1"/>
</dbReference>
<dbReference type="PROSITE" id="PS50931">
    <property type="entry name" value="HTH_LYSR"/>
    <property type="match status" value="1"/>
</dbReference>
<keyword evidence="5" id="KW-0804">Transcription</keyword>
<dbReference type="SUPFAM" id="SSF53850">
    <property type="entry name" value="Periplasmic binding protein-like II"/>
    <property type="match status" value="1"/>
</dbReference>
<dbReference type="FunFam" id="1.10.10.10:FF:000001">
    <property type="entry name" value="LysR family transcriptional regulator"/>
    <property type="match status" value="1"/>
</dbReference>
<keyword evidence="2" id="KW-0805">Transcription regulation</keyword>
<dbReference type="Gene3D" id="1.10.10.10">
    <property type="entry name" value="Winged helix-like DNA-binding domain superfamily/Winged helix DNA-binding domain"/>
    <property type="match status" value="1"/>
</dbReference>
<dbReference type="SUPFAM" id="SSF46785">
    <property type="entry name" value="Winged helix' DNA-binding domain"/>
    <property type="match status" value="1"/>
</dbReference>
<comment type="caution">
    <text evidence="7">The sequence shown here is derived from an EMBL/GenBank/DDBJ whole genome shotgun (WGS) entry which is preliminary data.</text>
</comment>